<evidence type="ECO:0000259" key="8">
    <source>
        <dbReference type="Pfam" id="PF04239"/>
    </source>
</evidence>
<evidence type="ECO:0000256" key="4">
    <source>
        <dbReference type="ARBA" id="ARBA00022692"/>
    </source>
</evidence>
<dbReference type="EMBL" id="CP061539">
    <property type="protein sequence ID" value="QNV37730.1"/>
    <property type="molecule type" value="Genomic_DNA"/>
</dbReference>
<comment type="subcellular location">
    <subcellularLocation>
        <location evidence="1">Cell membrane</location>
        <topology evidence="1">Multi-pass membrane protein</topology>
    </subcellularLocation>
</comment>
<comment type="similarity">
    <text evidence="2">Belongs to the UPF0702 family.</text>
</comment>
<evidence type="ECO:0000256" key="1">
    <source>
        <dbReference type="ARBA" id="ARBA00004651"/>
    </source>
</evidence>
<dbReference type="InterPro" id="IPR007353">
    <property type="entry name" value="DUF421"/>
</dbReference>
<dbReference type="Gene3D" id="3.30.240.20">
    <property type="entry name" value="bsu07140 like domains"/>
    <property type="match status" value="1"/>
</dbReference>
<protein>
    <submittedName>
        <fullName evidence="9">DUF421 domain-containing protein</fullName>
    </submittedName>
</protein>
<name>A0A7H2BDI4_9MICC</name>
<dbReference type="InterPro" id="IPR023090">
    <property type="entry name" value="UPF0702_alpha/beta_dom_sf"/>
</dbReference>
<dbReference type="PANTHER" id="PTHR34582:SF6">
    <property type="entry name" value="UPF0702 TRANSMEMBRANE PROTEIN YCAP"/>
    <property type="match status" value="1"/>
</dbReference>
<keyword evidence="3" id="KW-1003">Cell membrane</keyword>
<keyword evidence="10" id="KW-1185">Reference proteome</keyword>
<dbReference type="KEGG" id="rter:IDM49_11155"/>
<feature type="domain" description="YetF C-terminal" evidence="8">
    <location>
        <begin position="108"/>
        <end position="165"/>
    </location>
</feature>
<dbReference type="AlphaFoldDB" id="A0A7H2BDI4"/>
<organism evidence="9 10">
    <name type="scientific">Rothia terrae</name>
    <dbReference type="NCBI Taxonomy" id="396015"/>
    <lineage>
        <taxon>Bacteria</taxon>
        <taxon>Bacillati</taxon>
        <taxon>Actinomycetota</taxon>
        <taxon>Actinomycetes</taxon>
        <taxon>Micrococcales</taxon>
        <taxon>Micrococcaceae</taxon>
        <taxon>Rothia</taxon>
    </lineage>
</organism>
<evidence type="ECO:0000256" key="7">
    <source>
        <dbReference type="SAM" id="Phobius"/>
    </source>
</evidence>
<dbReference type="RefSeq" id="WP_190724559.1">
    <property type="nucleotide sequence ID" value="NZ_CP061539.1"/>
</dbReference>
<gene>
    <name evidence="9" type="ORF">IDM49_11155</name>
</gene>
<dbReference type="GO" id="GO:0005886">
    <property type="term" value="C:plasma membrane"/>
    <property type="evidence" value="ECO:0007669"/>
    <property type="project" value="UniProtKB-SubCell"/>
</dbReference>
<dbReference type="Pfam" id="PF04239">
    <property type="entry name" value="DUF421"/>
    <property type="match status" value="1"/>
</dbReference>
<proteinExistence type="inferred from homology"/>
<dbReference type="PANTHER" id="PTHR34582">
    <property type="entry name" value="UPF0702 TRANSMEMBRANE PROTEIN YCAP"/>
    <property type="match status" value="1"/>
</dbReference>
<feature type="transmembrane region" description="Helical" evidence="7">
    <location>
        <begin position="75"/>
        <end position="95"/>
    </location>
</feature>
<feature type="transmembrane region" description="Helical" evidence="7">
    <location>
        <begin position="20"/>
        <end position="38"/>
    </location>
</feature>
<dbReference type="Proteomes" id="UP000516404">
    <property type="component" value="Chromosome"/>
</dbReference>
<evidence type="ECO:0000313" key="10">
    <source>
        <dbReference type="Proteomes" id="UP000516404"/>
    </source>
</evidence>
<evidence type="ECO:0000256" key="6">
    <source>
        <dbReference type="ARBA" id="ARBA00023136"/>
    </source>
</evidence>
<evidence type="ECO:0000256" key="5">
    <source>
        <dbReference type="ARBA" id="ARBA00022989"/>
    </source>
</evidence>
<keyword evidence="4 7" id="KW-0812">Transmembrane</keyword>
<evidence type="ECO:0000256" key="3">
    <source>
        <dbReference type="ARBA" id="ARBA00022475"/>
    </source>
</evidence>
<keyword evidence="5 7" id="KW-1133">Transmembrane helix</keyword>
<sequence length="186" mass="20053">MPEDYGSLILTYLGIEPWRIPIVMMSALGIYLAFLLFVRIFGARVLNSWNGFDAVVIVMFGAVAGRVIIGHPPTLASGIIGLGTLIALEAIFGAAQSIAGWRRFSPHARVIVAHGKFVDHNMRRTHLKRTEIFTALRKAGITSITQVQCMVLESSGGLSIIREGSPIDEELLAGVIGAELVLGNTV</sequence>
<reference evidence="9 10" key="1">
    <citation type="submission" date="2020-09" db="EMBL/GenBank/DDBJ databases">
        <title>Investigation of environmental microbes.</title>
        <authorList>
            <person name="Ou Y."/>
            <person name="Kang Q."/>
        </authorList>
    </citation>
    <scope>NUCLEOTIDE SEQUENCE [LARGE SCALE GENOMIC DNA]</scope>
    <source>
        <strain evidence="9 10">KJZ-14</strain>
    </source>
</reference>
<feature type="transmembrane region" description="Helical" evidence="7">
    <location>
        <begin position="50"/>
        <end position="69"/>
    </location>
</feature>
<evidence type="ECO:0000256" key="2">
    <source>
        <dbReference type="ARBA" id="ARBA00006448"/>
    </source>
</evidence>
<keyword evidence="6 7" id="KW-0472">Membrane</keyword>
<dbReference type="GeneID" id="96624798"/>
<accession>A0A7H2BDI4</accession>
<evidence type="ECO:0000313" key="9">
    <source>
        <dbReference type="EMBL" id="QNV37730.1"/>
    </source>
</evidence>